<sequence length="94" mass="11097">MMHEERSKTSESTLNMKRAIDSLREELEAVDWYNQRADACTDENLKKILIHNANEEKEHAAMLLEWIRQHDDAFSKELKEYLFAEEADIASLEE</sequence>
<dbReference type="GO" id="GO:0006879">
    <property type="term" value="P:intracellular iron ion homeostasis"/>
    <property type="evidence" value="ECO:0007669"/>
    <property type="project" value="UniProtKB-KW"/>
</dbReference>
<dbReference type="SUPFAM" id="SSF47240">
    <property type="entry name" value="Ferritin-like"/>
    <property type="match status" value="1"/>
</dbReference>
<proteinExistence type="predicted"/>
<evidence type="ECO:0000256" key="1">
    <source>
        <dbReference type="ARBA" id="ARBA00022434"/>
    </source>
</evidence>
<evidence type="ECO:0000256" key="2">
    <source>
        <dbReference type="ARBA" id="ARBA00022723"/>
    </source>
</evidence>
<dbReference type="AlphaFoldDB" id="A0A1I4PMX9"/>
<dbReference type="InterPro" id="IPR054581">
    <property type="entry name" value="EncFtn-like"/>
</dbReference>
<evidence type="ECO:0000256" key="3">
    <source>
        <dbReference type="ARBA" id="ARBA00023004"/>
    </source>
</evidence>
<keyword evidence="2" id="KW-0479">Metal-binding</keyword>
<evidence type="ECO:0000313" key="4">
    <source>
        <dbReference type="EMBL" id="SFM29271.1"/>
    </source>
</evidence>
<dbReference type="Proteomes" id="UP000198535">
    <property type="component" value="Unassembled WGS sequence"/>
</dbReference>
<evidence type="ECO:0008006" key="6">
    <source>
        <dbReference type="Google" id="ProtNLM"/>
    </source>
</evidence>
<gene>
    <name evidence="4" type="ORF">SAMN04488696_0784</name>
</gene>
<dbReference type="GO" id="GO:0046872">
    <property type="term" value="F:metal ion binding"/>
    <property type="evidence" value="ECO:0007669"/>
    <property type="project" value="UniProtKB-KW"/>
</dbReference>
<dbReference type="RefSeq" id="WP_091933385.1">
    <property type="nucleotide sequence ID" value="NZ_FOUJ01000001.1"/>
</dbReference>
<reference evidence="5" key="1">
    <citation type="submission" date="2016-10" db="EMBL/GenBank/DDBJ databases">
        <authorList>
            <person name="Varghese N."/>
            <person name="Submissions S."/>
        </authorList>
    </citation>
    <scope>NUCLEOTIDE SEQUENCE [LARGE SCALE GENOMIC DNA]</scope>
    <source>
        <strain evidence="5">Mob M</strain>
    </source>
</reference>
<dbReference type="Pfam" id="PF22277">
    <property type="entry name" value="EncFtn-like"/>
    <property type="match status" value="1"/>
</dbReference>
<keyword evidence="1" id="KW-0409">Iron storage</keyword>
<keyword evidence="3" id="KW-0408">Iron</keyword>
<dbReference type="EMBL" id="FOUJ01000001">
    <property type="protein sequence ID" value="SFM29271.1"/>
    <property type="molecule type" value="Genomic_DNA"/>
</dbReference>
<dbReference type="InterPro" id="IPR009078">
    <property type="entry name" value="Ferritin-like_SF"/>
</dbReference>
<protein>
    <recommendedName>
        <fullName evidence="6">Ferritin</fullName>
    </recommendedName>
</protein>
<evidence type="ECO:0000313" key="5">
    <source>
        <dbReference type="Proteomes" id="UP000198535"/>
    </source>
</evidence>
<name>A0A1I4PMX9_9EURY</name>
<keyword evidence="5" id="KW-1185">Reference proteome</keyword>
<dbReference type="Gene3D" id="6.10.140.1960">
    <property type="match status" value="1"/>
</dbReference>
<accession>A0A1I4PMX9</accession>
<organism evidence="4 5">
    <name type="scientific">Methanolobus profundi</name>
    <dbReference type="NCBI Taxonomy" id="487685"/>
    <lineage>
        <taxon>Archaea</taxon>
        <taxon>Methanobacteriati</taxon>
        <taxon>Methanobacteriota</taxon>
        <taxon>Stenosarchaea group</taxon>
        <taxon>Methanomicrobia</taxon>
        <taxon>Methanosarcinales</taxon>
        <taxon>Methanosarcinaceae</taxon>
        <taxon>Methanolobus</taxon>
    </lineage>
</organism>
<dbReference type="OrthoDB" id="55620at2157"/>